<dbReference type="SUPFAM" id="SSF100934">
    <property type="entry name" value="Heat shock protein 70kD (HSP70), C-terminal subdomain"/>
    <property type="match status" value="1"/>
</dbReference>
<sequence>MNYAKRLSRSIKSVEMTKEIVKPNYVTFTDTERLIGDAAKNQVVMKLSNTVFDVKRLIGRRFDDSSVQADIKHWPFKVVNDSTKPKISVELKGETKTFCPEEISAMILTKMKATAEVKSTAGDTYLVGEDFDNRMVNHFIKEFKRKHKKGITSDERARSFRSSLDPVEKALRDAKLDKAQVDEIVLYCTKFINLDEAVAYGAAVQAAILNGGKDETVEDLLLLDVTPLSLGIETAGGVKTTLVKRNTNIPTKTFQIFIANSDNQPGVLIQVYEGERCSKIAVTFDIDANGILNVSAVDRSTGQENKSTITNDEGRLSNEQIEKITNYLAIDQVLKWLDANQLSEKEEFDFEQKELQELCNPIITKMYQGASVAPKSG</sequence>
<dbReference type="Proteomes" id="UP000015104">
    <property type="component" value="Unassembled WGS sequence"/>
</dbReference>
<dbReference type="Gene3D" id="3.30.420.40">
    <property type="match status" value="1"/>
</dbReference>
<dbReference type="InterPro" id="IPR029048">
    <property type="entry name" value="HSP70_C_sf"/>
</dbReference>
<evidence type="ECO:0008006" key="6">
    <source>
        <dbReference type="Google" id="ProtNLM"/>
    </source>
</evidence>
<dbReference type="SUPFAM" id="SSF53067">
    <property type="entry name" value="Actin-like ATPase domain"/>
    <property type="match status" value="2"/>
</dbReference>
<dbReference type="eggNOG" id="KOG0101">
    <property type="taxonomic scope" value="Eukaryota"/>
</dbReference>
<dbReference type="GO" id="GO:0140662">
    <property type="term" value="F:ATP-dependent protein folding chaperone"/>
    <property type="evidence" value="ECO:0007669"/>
    <property type="project" value="InterPro"/>
</dbReference>
<comment type="similarity">
    <text evidence="1">Belongs to the heat shock protein 70 family.</text>
</comment>
<dbReference type="Gene3D" id="2.60.34.10">
    <property type="entry name" value="Substrate Binding Domain Of DNAk, Chain A, domain 1"/>
    <property type="match status" value="1"/>
</dbReference>
<dbReference type="Gene3D" id="1.20.1270.10">
    <property type="match status" value="1"/>
</dbReference>
<dbReference type="Pfam" id="PF00012">
    <property type="entry name" value="HSP70"/>
    <property type="match status" value="3"/>
</dbReference>
<dbReference type="STRING" id="32264.T1JQG8"/>
<protein>
    <recommendedName>
        <fullName evidence="6">Heat shock protein 70</fullName>
    </recommendedName>
</protein>
<evidence type="ECO:0000256" key="3">
    <source>
        <dbReference type="ARBA" id="ARBA00022840"/>
    </source>
</evidence>
<organism evidence="4 5">
    <name type="scientific">Tetranychus urticae</name>
    <name type="common">Two-spotted spider mite</name>
    <dbReference type="NCBI Taxonomy" id="32264"/>
    <lineage>
        <taxon>Eukaryota</taxon>
        <taxon>Metazoa</taxon>
        <taxon>Ecdysozoa</taxon>
        <taxon>Arthropoda</taxon>
        <taxon>Chelicerata</taxon>
        <taxon>Arachnida</taxon>
        <taxon>Acari</taxon>
        <taxon>Acariformes</taxon>
        <taxon>Trombidiformes</taxon>
        <taxon>Prostigmata</taxon>
        <taxon>Eleutherengona</taxon>
        <taxon>Raphignathae</taxon>
        <taxon>Tetranychoidea</taxon>
        <taxon>Tetranychidae</taxon>
        <taxon>Tetranychus</taxon>
    </lineage>
</organism>
<dbReference type="GO" id="GO:0005524">
    <property type="term" value="F:ATP binding"/>
    <property type="evidence" value="ECO:0007669"/>
    <property type="project" value="UniProtKB-KW"/>
</dbReference>
<name>T1JQG8_TETUR</name>
<dbReference type="EnsemblMetazoa" id="tetur01g03160.1">
    <property type="protein sequence ID" value="tetur01g03160.1"/>
    <property type="gene ID" value="tetur01g03160"/>
</dbReference>
<reference evidence="5" key="1">
    <citation type="submission" date="2011-08" db="EMBL/GenBank/DDBJ databases">
        <authorList>
            <person name="Rombauts S."/>
        </authorList>
    </citation>
    <scope>NUCLEOTIDE SEQUENCE</scope>
    <source>
        <strain evidence="5">London</strain>
    </source>
</reference>
<proteinExistence type="inferred from homology"/>
<evidence type="ECO:0000313" key="4">
    <source>
        <dbReference type="EnsemblMetazoa" id="tetur01g03160.1"/>
    </source>
</evidence>
<dbReference type="SUPFAM" id="SSF100920">
    <property type="entry name" value="Heat shock protein 70kD (HSP70), peptide-binding domain"/>
    <property type="match status" value="1"/>
</dbReference>
<keyword evidence="5" id="KW-1185">Reference proteome</keyword>
<keyword evidence="3" id="KW-0067">ATP-binding</keyword>
<dbReference type="EMBL" id="CAEY01000437">
    <property type="status" value="NOT_ANNOTATED_CDS"/>
    <property type="molecule type" value="Genomic_DNA"/>
</dbReference>
<dbReference type="InterPro" id="IPR013126">
    <property type="entry name" value="Hsp_70_fam"/>
</dbReference>
<dbReference type="InterPro" id="IPR029047">
    <property type="entry name" value="HSP70_peptide-bd_sf"/>
</dbReference>
<dbReference type="Gene3D" id="3.90.640.10">
    <property type="entry name" value="Actin, Chain A, domain 4"/>
    <property type="match status" value="1"/>
</dbReference>
<evidence type="ECO:0000313" key="5">
    <source>
        <dbReference type="Proteomes" id="UP000015104"/>
    </source>
</evidence>
<dbReference type="PANTHER" id="PTHR19375">
    <property type="entry name" value="HEAT SHOCK PROTEIN 70KDA"/>
    <property type="match status" value="1"/>
</dbReference>
<dbReference type="AlphaFoldDB" id="T1JQG8"/>
<dbReference type="FunFam" id="3.30.30.30:FF:000001">
    <property type="entry name" value="heat shock 70 kDa protein-like"/>
    <property type="match status" value="1"/>
</dbReference>
<evidence type="ECO:0000256" key="2">
    <source>
        <dbReference type="ARBA" id="ARBA00022741"/>
    </source>
</evidence>
<accession>T1JQG8</accession>
<keyword evidence="2" id="KW-0547">Nucleotide-binding</keyword>
<dbReference type="InterPro" id="IPR043129">
    <property type="entry name" value="ATPase_NBD"/>
</dbReference>
<dbReference type="GO" id="GO:0006950">
    <property type="term" value="P:response to stress"/>
    <property type="evidence" value="ECO:0007669"/>
    <property type="project" value="UniProtKB-ARBA"/>
</dbReference>
<reference evidence="4" key="2">
    <citation type="submission" date="2015-06" db="UniProtKB">
        <authorList>
            <consortium name="EnsemblMetazoa"/>
        </authorList>
    </citation>
    <scope>IDENTIFICATION</scope>
</reference>
<dbReference type="HOGENOM" id="CLU_005965_3_0_1"/>
<evidence type="ECO:0000256" key="1">
    <source>
        <dbReference type="ARBA" id="ARBA00007381"/>
    </source>
</evidence>